<keyword evidence="4" id="KW-1185">Reference proteome</keyword>
<accession>A0A2P4EY38</accession>
<feature type="domain" description="Polyphosphate kinase-2-related" evidence="2">
    <location>
        <begin position="19"/>
        <end position="243"/>
    </location>
</feature>
<dbReference type="GO" id="GO:0006797">
    <property type="term" value="P:polyphosphate metabolic process"/>
    <property type="evidence" value="ECO:0007669"/>
    <property type="project" value="InterPro"/>
</dbReference>
<feature type="domain" description="Polyphosphate kinase-2-related" evidence="2">
    <location>
        <begin position="269"/>
        <end position="492"/>
    </location>
</feature>
<feature type="compositionally biased region" description="Pro residues" evidence="1">
    <location>
        <begin position="1"/>
        <end position="11"/>
    </location>
</feature>
<dbReference type="OrthoDB" id="9775224at2"/>
<dbReference type="InterPro" id="IPR027417">
    <property type="entry name" value="P-loop_NTPase"/>
</dbReference>
<dbReference type="InterPro" id="IPR022489">
    <property type="entry name" value="PolyP_AMP_Tfrase"/>
</dbReference>
<keyword evidence="3" id="KW-0808">Transferase</keyword>
<reference evidence="3 4" key="1">
    <citation type="submission" date="2018-01" db="EMBL/GenBank/DDBJ databases">
        <title>Draft genome of the type strain Pseudomonas oceani DSM 100277 isolated from the deep water in Okinawa trough, northwestern Pacific Ocean.</title>
        <authorList>
            <person name="Gomila M."/>
            <person name="Mulet M."/>
            <person name="Garcia-Valdes E."/>
            <person name="Lalucat J."/>
        </authorList>
    </citation>
    <scope>NUCLEOTIDE SEQUENCE [LARGE SCALE GENOMIC DNA]</scope>
    <source>
        <strain evidence="3 4">DSM 100277</strain>
    </source>
</reference>
<dbReference type="InterPro" id="IPR022488">
    <property type="entry name" value="PPK2-related"/>
</dbReference>
<feature type="region of interest" description="Disordered" evidence="1">
    <location>
        <begin position="1"/>
        <end position="26"/>
    </location>
</feature>
<comment type="caution">
    <text evidence="3">The sequence shown here is derived from an EMBL/GenBank/DDBJ whole genome shotgun (WGS) entry which is preliminary data.</text>
</comment>
<dbReference type="Gene3D" id="3.40.50.300">
    <property type="entry name" value="P-loop containing nucleotide triphosphate hydrolases"/>
    <property type="match status" value="2"/>
</dbReference>
<name>A0A2P4EY38_9GAMM</name>
<dbReference type="Proteomes" id="UP000243451">
    <property type="component" value="Unassembled WGS sequence"/>
</dbReference>
<gene>
    <name evidence="3" type="primary">pap</name>
    <name evidence="3" type="ORF">C1949_05030</name>
</gene>
<dbReference type="PANTHER" id="PTHR34383">
    <property type="entry name" value="POLYPHOSPHATE:AMP PHOSPHOTRANSFERASE-RELATED"/>
    <property type="match status" value="1"/>
</dbReference>
<evidence type="ECO:0000259" key="2">
    <source>
        <dbReference type="Pfam" id="PF03976"/>
    </source>
</evidence>
<dbReference type="AlphaFoldDB" id="A0A2P4EY38"/>
<dbReference type="NCBIfam" id="TIGR03708">
    <property type="entry name" value="poly_P_AMP_trns"/>
    <property type="match status" value="1"/>
</dbReference>
<proteinExistence type="predicted"/>
<dbReference type="PANTHER" id="PTHR34383:SF3">
    <property type="entry name" value="POLYPHOSPHATE:AMP PHOSPHOTRANSFERASE"/>
    <property type="match status" value="1"/>
</dbReference>
<sequence>MYPISTGPPSPMSNSKDTNKKRKAEREALREELLETQFELRTLERGSVLVLISGNDFAGKAEVIHSFYEWLDNRYLNTRAFGLPKGVDKRMPRMWRYWRTLPPTGELGFYLGSWYHQPLMKLSRGQISINRFTAQMQEILHFERMLNDEGIILVKVWLHLTDDERGARQRIDPSLLRQTVAMREWGDFSAADYEKVRESARLMTELTSSNESPWIRVPAADPHERDQRIGQIVLEAMRERLKNAPKPRPIYGWQPAQRDYLAQLDYSLQLSKDDYQQQLEHWQNRLRDLIQHPRFARRSLMLVFEGSDAAGKGGTIRRITQCLDPRILRVHGTRAPSDEERRMPYLWRFWRRIPAPGNVVVFDRSYYGRVLVERVEGFAADAEWQRAYAEINDFEQQLTDSGTLLIKFWLAITEEEQLKRFKDREQSPVKRYKLTDEDWRNRKRWPAYVQAMNDMVEHTSTRSAPWHLIPAEDKRHARIQALRILCEALDEELK</sequence>
<dbReference type="SUPFAM" id="SSF52540">
    <property type="entry name" value="P-loop containing nucleoside triphosphate hydrolases"/>
    <property type="match status" value="1"/>
</dbReference>
<dbReference type="EMBL" id="PPSK01000003">
    <property type="protein sequence ID" value="POB05134.1"/>
    <property type="molecule type" value="Genomic_DNA"/>
</dbReference>
<dbReference type="GO" id="GO:0043751">
    <property type="term" value="F:polyphosphate:AMP phosphotransferase activity"/>
    <property type="evidence" value="ECO:0007669"/>
    <property type="project" value="InterPro"/>
</dbReference>
<evidence type="ECO:0000256" key="1">
    <source>
        <dbReference type="SAM" id="MobiDB-lite"/>
    </source>
</evidence>
<organism evidence="3 4">
    <name type="scientific">Halopseudomonas oceani</name>
    <dbReference type="NCBI Taxonomy" id="1708783"/>
    <lineage>
        <taxon>Bacteria</taxon>
        <taxon>Pseudomonadati</taxon>
        <taxon>Pseudomonadota</taxon>
        <taxon>Gammaproteobacteria</taxon>
        <taxon>Pseudomonadales</taxon>
        <taxon>Pseudomonadaceae</taxon>
        <taxon>Halopseudomonas</taxon>
    </lineage>
</organism>
<evidence type="ECO:0000313" key="4">
    <source>
        <dbReference type="Proteomes" id="UP000243451"/>
    </source>
</evidence>
<protein>
    <submittedName>
        <fullName evidence="3">Polyphosphate:AMP phosphotransferase</fullName>
    </submittedName>
</protein>
<dbReference type="Pfam" id="PF03976">
    <property type="entry name" value="PPK2"/>
    <property type="match status" value="2"/>
</dbReference>
<evidence type="ECO:0000313" key="3">
    <source>
        <dbReference type="EMBL" id="POB05134.1"/>
    </source>
</evidence>